<dbReference type="Proteomes" id="UP001652620">
    <property type="component" value="Chromosome 2"/>
</dbReference>
<feature type="domain" description="SH3" evidence="4">
    <location>
        <begin position="724"/>
        <end position="785"/>
    </location>
</feature>
<feature type="region of interest" description="Disordered" evidence="3">
    <location>
        <begin position="695"/>
        <end position="718"/>
    </location>
</feature>
<dbReference type="Gene3D" id="2.30.30.40">
    <property type="entry name" value="SH3 Domains"/>
    <property type="match status" value="1"/>
</dbReference>
<feature type="region of interest" description="Disordered" evidence="3">
    <location>
        <begin position="160"/>
        <end position="221"/>
    </location>
</feature>
<proteinExistence type="predicted"/>
<evidence type="ECO:0000313" key="6">
    <source>
        <dbReference type="Proteomes" id="UP001652620"/>
    </source>
</evidence>
<feature type="region of interest" description="Disordered" evidence="3">
    <location>
        <begin position="660"/>
        <end position="680"/>
    </location>
</feature>
<organism evidence="6 7">
    <name type="scientific">Bactrocera dorsalis</name>
    <name type="common">Oriental fruit fly</name>
    <name type="synonym">Dacus dorsalis</name>
    <dbReference type="NCBI Taxonomy" id="27457"/>
    <lineage>
        <taxon>Eukaryota</taxon>
        <taxon>Metazoa</taxon>
        <taxon>Ecdysozoa</taxon>
        <taxon>Arthropoda</taxon>
        <taxon>Hexapoda</taxon>
        <taxon>Insecta</taxon>
        <taxon>Pterygota</taxon>
        <taxon>Neoptera</taxon>
        <taxon>Endopterygota</taxon>
        <taxon>Diptera</taxon>
        <taxon>Brachycera</taxon>
        <taxon>Muscomorpha</taxon>
        <taxon>Tephritoidea</taxon>
        <taxon>Tephritidae</taxon>
        <taxon>Bactrocera</taxon>
        <taxon>Bactrocera</taxon>
    </lineage>
</organism>
<dbReference type="InterPro" id="IPR001660">
    <property type="entry name" value="SAM"/>
</dbReference>
<dbReference type="PANTHER" id="PTHR12301:SF8">
    <property type="entry name" value="STERILE ALPHA MOTIF DOMAIN-CONTAINING PROTEIN 5"/>
    <property type="match status" value="1"/>
</dbReference>
<dbReference type="InterPro" id="IPR036028">
    <property type="entry name" value="SH3-like_dom_sf"/>
</dbReference>
<dbReference type="PROSITE" id="PS50105">
    <property type="entry name" value="SAM_DOMAIN"/>
    <property type="match status" value="2"/>
</dbReference>
<accession>A0ABM3J1C1</accession>
<dbReference type="CDD" id="cd09527">
    <property type="entry name" value="SAM_Samd5"/>
    <property type="match status" value="1"/>
</dbReference>
<evidence type="ECO:0000256" key="2">
    <source>
        <dbReference type="PROSITE-ProRule" id="PRU00192"/>
    </source>
</evidence>
<keyword evidence="1 2" id="KW-0728">SH3 domain</keyword>
<feature type="region of interest" description="Disordered" evidence="3">
    <location>
        <begin position="1008"/>
        <end position="1041"/>
    </location>
</feature>
<dbReference type="Pfam" id="PF07653">
    <property type="entry name" value="SH3_2"/>
    <property type="match status" value="1"/>
</dbReference>
<feature type="compositionally biased region" description="Basic residues" evidence="3">
    <location>
        <begin position="918"/>
        <end position="931"/>
    </location>
</feature>
<reference evidence="7" key="2">
    <citation type="submission" date="2025-08" db="UniProtKB">
        <authorList>
            <consortium name="RefSeq"/>
        </authorList>
    </citation>
    <scope>IDENTIFICATION</scope>
    <source>
        <tissue evidence="7">Adult</tissue>
    </source>
</reference>
<dbReference type="SMART" id="SM00454">
    <property type="entry name" value="SAM"/>
    <property type="match status" value="2"/>
</dbReference>
<feature type="compositionally biased region" description="Low complexity" evidence="3">
    <location>
        <begin position="1024"/>
        <end position="1034"/>
    </location>
</feature>
<dbReference type="SUPFAM" id="SSF50044">
    <property type="entry name" value="SH3-domain"/>
    <property type="match status" value="1"/>
</dbReference>
<feature type="compositionally biased region" description="Polar residues" evidence="3">
    <location>
        <begin position="943"/>
        <end position="959"/>
    </location>
</feature>
<dbReference type="InterPro" id="IPR001452">
    <property type="entry name" value="SH3_domain"/>
</dbReference>
<feature type="domain" description="SAM" evidence="5">
    <location>
        <begin position="7"/>
        <end position="66"/>
    </location>
</feature>
<evidence type="ECO:0000256" key="1">
    <source>
        <dbReference type="ARBA" id="ARBA00022443"/>
    </source>
</evidence>
<feature type="compositionally biased region" description="Gly residues" evidence="3">
    <location>
        <begin position="166"/>
        <end position="182"/>
    </location>
</feature>
<dbReference type="SMART" id="SM00326">
    <property type="entry name" value="SH3"/>
    <property type="match status" value="1"/>
</dbReference>
<sequence length="1041" mass="113198">MAVSNIVCEWLRALGLSQYAESFLDNGYDDLEICKQVGDPDLDAIGVENPVHRHKLLKSIRQLREKGAASVYFMLNDPSSLSGSMEILCETPPNELDIVLREQLETDGIRLTAHPYSTPDGQRGHLEGLASVYCELLMAPFGDILSALENARQAAWAERSPLNPAGGSGSSGSGSGVSGIGGPSASTHHRHHGHRGHSSQGGLPNSHSQPIYVPGKYSPSSCLSDKEEDEIYGFGYGVFAPRVARGGLTQQQQLLQQHTLQQQQQAQAAQQQQQQQLPLVPGSQQHLQHQQQQHQHQALQAHQTLPPNVAHLNFLQQNCLSPRSAYFYEFPPNAEGRETKKRTTLARLLKGLKTVNRRDRSNQQTAAQVRAANERLRHFQTMNGGQHQSFEETIHRLKVQEAMRKKEKFQREHEEILRDIRQGLLQMSREGRIDDTYMYDDALRGPHYAVSGLHHQGHWYDEPPYESDPDDFLMSGINCGPAATIQGGRVRFTSNRESVGVISLRSAGDISLPQRGPPRRGLIVPQQPPNPPTIIPLTHARSHDRESGDYAGSISDLQSVTSRLSAVSIGTNNCTARYRTLSGGIGESPSLSPSPSSDYEDIAATRGLPPSLAAKSKKNGVPHKANTISQKATVHHSNEMRNSPKEIGVFNENGRNFVATKDTSRDFSNSQDNTDRGSMSDQAFACSASSVESLPSASGSSTQALVRPGSPQSSISTEDRASLVQICKAKALVDSMPNPYDKDALKFKKGDIIDVLSMNASGIWKGRCHGRIGHFKFINVEVLPEQRLKSSNSKILCAGGLSMGGVGGVVGMGGGASMRHVSSNGPSSVEDLLFRIGLKEYTSVFILNGYEDLELFKELEPADLDYLGIVNQEHRAKLLTAVQLLHDIESSHFSQTGSDGDIAGSSSENDETRLNNINKKHGASPFGRRHFPRDSGCYEGSPVPTSQTPTQNIPSTDESNSLDDVVTKCSSEIMKRVESARRQKENPFKAGLSARVGKKALLGASLMGEDTLTRGGGLSEKSSDSGVSSSSLSSGPMKNST</sequence>
<dbReference type="RefSeq" id="XP_049302930.1">
    <property type="nucleotide sequence ID" value="XM_049446973.1"/>
</dbReference>
<feature type="domain" description="SAM" evidence="5">
    <location>
        <begin position="824"/>
        <end position="888"/>
    </location>
</feature>
<evidence type="ECO:0000313" key="7">
    <source>
        <dbReference type="RefSeq" id="XP_049302930.1"/>
    </source>
</evidence>
<gene>
    <name evidence="7" type="primary">LOC105233611</name>
</gene>
<reference evidence="6" key="1">
    <citation type="submission" date="2025-05" db="UniProtKB">
        <authorList>
            <consortium name="RefSeq"/>
        </authorList>
    </citation>
    <scope>NUCLEOTIDE SEQUENCE [LARGE SCALE GENOMIC DNA]</scope>
</reference>
<evidence type="ECO:0000259" key="5">
    <source>
        <dbReference type="PROSITE" id="PS50105"/>
    </source>
</evidence>
<feature type="compositionally biased region" description="Polar residues" evidence="3">
    <location>
        <begin position="200"/>
        <end position="209"/>
    </location>
</feature>
<evidence type="ECO:0000259" key="4">
    <source>
        <dbReference type="PROSITE" id="PS50002"/>
    </source>
</evidence>
<feature type="compositionally biased region" description="Low complexity" evidence="3">
    <location>
        <begin position="284"/>
        <end position="300"/>
    </location>
</feature>
<feature type="region of interest" description="Disordered" evidence="3">
    <location>
        <begin position="892"/>
        <end position="964"/>
    </location>
</feature>
<name>A0ABM3J1C1_BACDO</name>
<dbReference type="PROSITE" id="PS50002">
    <property type="entry name" value="SH3"/>
    <property type="match status" value="1"/>
</dbReference>
<feature type="region of interest" description="Disordered" evidence="3">
    <location>
        <begin position="510"/>
        <end position="531"/>
    </location>
</feature>
<protein>
    <submittedName>
        <fullName evidence="7">Uncharacterized protein LOC105233611 isoform X1</fullName>
    </submittedName>
</protein>
<dbReference type="GeneID" id="105233611"/>
<dbReference type="Pfam" id="PF00536">
    <property type="entry name" value="SAM_1"/>
    <property type="match status" value="2"/>
</dbReference>
<feature type="compositionally biased region" description="Polar residues" evidence="3">
    <location>
        <begin position="666"/>
        <end position="680"/>
    </location>
</feature>
<dbReference type="Gene3D" id="1.10.150.50">
    <property type="entry name" value="Transcription Factor, Ets-1"/>
    <property type="match status" value="2"/>
</dbReference>
<dbReference type="SUPFAM" id="SSF47769">
    <property type="entry name" value="SAM/Pointed domain"/>
    <property type="match status" value="2"/>
</dbReference>
<dbReference type="InterPro" id="IPR058666">
    <property type="entry name" value="SASH1/NUB1_homeodomain"/>
</dbReference>
<dbReference type="InterPro" id="IPR013761">
    <property type="entry name" value="SAM/pointed_sf"/>
</dbReference>
<feature type="region of interest" description="Disordered" evidence="3">
    <location>
        <begin position="274"/>
        <end position="300"/>
    </location>
</feature>
<dbReference type="PANTHER" id="PTHR12301">
    <property type="entry name" value="SAM-DOMAIN, SH3 AND NUCLEAR LOCALIZATION SIGNALS PROTEIN RELATED"/>
    <property type="match status" value="1"/>
</dbReference>
<feature type="compositionally biased region" description="Basic residues" evidence="3">
    <location>
        <begin position="187"/>
        <end position="197"/>
    </location>
</feature>
<dbReference type="InterPro" id="IPR051725">
    <property type="entry name" value="SAM-SH3_domain_protein"/>
</dbReference>
<dbReference type="Pfam" id="PF26285">
    <property type="entry name" value="SASH1_Homeodomain"/>
    <property type="match status" value="1"/>
</dbReference>
<evidence type="ECO:0000256" key="3">
    <source>
        <dbReference type="SAM" id="MobiDB-lite"/>
    </source>
</evidence>
<keyword evidence="6" id="KW-1185">Reference proteome</keyword>